<dbReference type="GO" id="GO:0004672">
    <property type="term" value="F:protein kinase activity"/>
    <property type="evidence" value="ECO:0007669"/>
    <property type="project" value="InterPro"/>
</dbReference>
<reference evidence="2" key="1">
    <citation type="submission" date="2021-02" db="EMBL/GenBank/DDBJ databases">
        <authorList>
            <person name="Nowell W R."/>
        </authorList>
    </citation>
    <scope>NUCLEOTIDE SEQUENCE</scope>
</reference>
<dbReference type="PANTHER" id="PTHR44167">
    <property type="entry name" value="OVARIAN-SPECIFIC SERINE/THREONINE-PROTEIN KINASE LOK-RELATED"/>
    <property type="match status" value="1"/>
</dbReference>
<dbReference type="SMART" id="SM00220">
    <property type="entry name" value="S_TKc"/>
    <property type="match status" value="1"/>
</dbReference>
<dbReference type="Gene3D" id="3.30.200.20">
    <property type="entry name" value="Phosphorylase Kinase, domain 1"/>
    <property type="match status" value="1"/>
</dbReference>
<name>A0A817TFD3_9BILA</name>
<dbReference type="CDD" id="cd14014">
    <property type="entry name" value="STKc_PknB_like"/>
    <property type="match status" value="1"/>
</dbReference>
<evidence type="ECO:0000313" key="3">
    <source>
        <dbReference type="Proteomes" id="UP000663825"/>
    </source>
</evidence>
<evidence type="ECO:0000313" key="2">
    <source>
        <dbReference type="EMBL" id="CAF3315428.1"/>
    </source>
</evidence>
<protein>
    <recommendedName>
        <fullName evidence="1">Protein kinase domain-containing protein</fullName>
    </recommendedName>
</protein>
<dbReference type="Pfam" id="PF10283">
    <property type="entry name" value="zf-CCHH"/>
    <property type="match status" value="2"/>
</dbReference>
<accession>A0A817TFD3</accession>
<dbReference type="Pfam" id="PF00069">
    <property type="entry name" value="Pkinase"/>
    <property type="match status" value="1"/>
</dbReference>
<proteinExistence type="predicted"/>
<dbReference type="InterPro" id="IPR019406">
    <property type="entry name" value="APLF_PBZ"/>
</dbReference>
<dbReference type="SUPFAM" id="SSF56112">
    <property type="entry name" value="Protein kinase-like (PK-like)"/>
    <property type="match status" value="1"/>
</dbReference>
<feature type="domain" description="Protein kinase" evidence="1">
    <location>
        <begin position="80"/>
        <end position="352"/>
    </location>
</feature>
<dbReference type="PROSITE" id="PS00108">
    <property type="entry name" value="PROTEIN_KINASE_ST"/>
    <property type="match status" value="1"/>
</dbReference>
<comment type="caution">
    <text evidence="2">The sequence shown here is derived from an EMBL/GenBank/DDBJ whole genome shotgun (WGS) entry which is preliminary data.</text>
</comment>
<dbReference type="InterPro" id="IPR008271">
    <property type="entry name" value="Ser/Thr_kinase_AS"/>
</dbReference>
<sequence>MGFNQSKVKIESLERKQKLLMKQNADMEKQLDVQEEVSNRQYKTTFDQMAAILLAVARSKANETVINDEKSEIEIAGTTYEIIQYVNRGGFGTIFKAKVKNTGRIVAIKVIENAPGIEAEIKNEINFLRLTKRIQIDNHPIIEYRGSRLTKDGIFIAMEFALCDLYTFWKNKPFPAIEEITVFGMIIIVYVLRALAFLEKLHIVHGDIKPQNIVLVPNEQYFCIKLIDFGSAEKMNTQRAQLTVDAEKVHSAFFVSPEFLKYDSKNRVSRQLHKTSDAWAAGVMFYLLFCGEFPWNDERTYRRFCNDPHAEDVAVPQAGGYRMIIELLLKKNPNERSSATETLVQLKAHPEFGKIIESLHQNFCPVDDVCNMTVPNDVREELIKLARPGHYTGSFVALPNKTTDETRRSCRYGQSCYRTDRDHREKFSHPGDLDYRESKVPSSGVAENKECRYGAYCYRKDQDHLSKYSHSITPKCSHPETQQLTVVANQYRQQNTAQLDENVTIKPSLISLILSTVTLVDDSPRKDKRNTST</sequence>
<dbReference type="Proteomes" id="UP000663825">
    <property type="component" value="Unassembled WGS sequence"/>
</dbReference>
<organism evidence="2 3">
    <name type="scientific">Rotaria socialis</name>
    <dbReference type="NCBI Taxonomy" id="392032"/>
    <lineage>
        <taxon>Eukaryota</taxon>
        <taxon>Metazoa</taxon>
        <taxon>Spiralia</taxon>
        <taxon>Gnathifera</taxon>
        <taxon>Rotifera</taxon>
        <taxon>Eurotatoria</taxon>
        <taxon>Bdelloidea</taxon>
        <taxon>Philodinida</taxon>
        <taxon>Philodinidae</taxon>
        <taxon>Rotaria</taxon>
    </lineage>
</organism>
<dbReference type="PANTHER" id="PTHR44167:SF24">
    <property type="entry name" value="SERINE_THREONINE-PROTEIN KINASE CHK2"/>
    <property type="match status" value="1"/>
</dbReference>
<dbReference type="AlphaFoldDB" id="A0A817TFD3"/>
<dbReference type="OrthoDB" id="10256774at2759"/>
<dbReference type="InterPro" id="IPR000719">
    <property type="entry name" value="Prot_kinase_dom"/>
</dbReference>
<evidence type="ECO:0000259" key="1">
    <source>
        <dbReference type="PROSITE" id="PS50011"/>
    </source>
</evidence>
<dbReference type="EMBL" id="CAJNXB010003466">
    <property type="protein sequence ID" value="CAF3315428.1"/>
    <property type="molecule type" value="Genomic_DNA"/>
</dbReference>
<dbReference type="Gene3D" id="1.10.510.10">
    <property type="entry name" value="Transferase(Phosphotransferase) domain 1"/>
    <property type="match status" value="1"/>
</dbReference>
<gene>
    <name evidence="2" type="ORF">TIS948_LOCUS19683</name>
</gene>
<dbReference type="GO" id="GO:0005524">
    <property type="term" value="F:ATP binding"/>
    <property type="evidence" value="ECO:0007669"/>
    <property type="project" value="InterPro"/>
</dbReference>
<dbReference type="InterPro" id="IPR011009">
    <property type="entry name" value="Kinase-like_dom_sf"/>
</dbReference>
<dbReference type="PROSITE" id="PS50011">
    <property type="entry name" value="PROTEIN_KINASE_DOM"/>
    <property type="match status" value="1"/>
</dbReference>